<dbReference type="InterPro" id="IPR000757">
    <property type="entry name" value="Beta-glucanase-like"/>
</dbReference>
<dbReference type="PANTHER" id="PTHR10963:SF55">
    <property type="entry name" value="GLYCOSIDE HYDROLASE FAMILY 16 PROTEIN"/>
    <property type="match status" value="1"/>
</dbReference>
<dbReference type="GO" id="GO:0004553">
    <property type="term" value="F:hydrolase activity, hydrolyzing O-glycosyl compounds"/>
    <property type="evidence" value="ECO:0007669"/>
    <property type="project" value="InterPro"/>
</dbReference>
<dbReference type="PANTHER" id="PTHR10963">
    <property type="entry name" value="GLYCOSYL HYDROLASE-RELATED"/>
    <property type="match status" value="1"/>
</dbReference>
<dbReference type="InterPro" id="IPR050546">
    <property type="entry name" value="Glycosyl_Hydrlase_16"/>
</dbReference>
<sequence length="722" mass="80907">MSLKTRQVLAMVMLVSLILLSVVGCKQGGVPAGTSQLIVNVLDDESAVKTAQITILQNGKKVVSQKKKTAKFKLNNGVYKVKVSNDQYGTKSYDVYLSSNSKLDVRLAGKGNLLGNGNFNKKLSTNEPNAKGKVDTEDSWIYHLNSGGKATVSIKDGLAQVMVTNAGQNPYSVQLIQAPVKIERGAKYKVTFDAKSSPGKKIHLKIGANGNRGWTGYIESAKKLTGNWKSYEFNFTMAQETDEKARFELWFLNSGMYWLDNIRIVKVGERKMAKEGTKTEVDENKVEDWELVWSDEFNGDKINKDNWSFEVGNGHKQGIPGWGNGELQYYTDGDNAKIEDGKLVITAKEEKRSDSYGSYDYTSTRMVTNDKFNQAYGKIEFRAKLPEGQGIWPAIWALGEDIDSVGWPKCGEIDIMEYLGHKPSTVHGTVHGPVSGGAGIGSGYKLPEGKKFSEEFHTFAIEWDKDELEFYVDDTLYHVVSKDEVGDREWVYDHPYFFILNIAVGGHWPGNPDETTKFPQTMEIDYMRVYEDKNSDTITGEEKWDSEYEKEWAQAKKEEASSGITSEKVVNGTFDSEIANDTEDHRDNWYVWAGQGGKVGSLAVENGEFAIDVKDIGSKSWNVQFNQWLKLKPGVTYKITFDARAKNSRDMNVKVLHPTNYTVYGKEVKNLTSTMKTYSFEVKIPADAYEIANLSFELGAISSKSKITTVYFDNVSIEKIAE</sequence>
<dbReference type="SUPFAM" id="SSF49899">
    <property type="entry name" value="Concanavalin A-like lectins/glucanases"/>
    <property type="match status" value="1"/>
</dbReference>
<name>L0K7G0_HALHC</name>
<evidence type="ECO:0000256" key="2">
    <source>
        <dbReference type="ARBA" id="ARBA00022801"/>
    </source>
</evidence>
<dbReference type="InterPro" id="IPR008979">
    <property type="entry name" value="Galactose-bd-like_sf"/>
</dbReference>
<dbReference type="STRING" id="748449.Halha_0268"/>
<dbReference type="SUPFAM" id="SSF49785">
    <property type="entry name" value="Galactose-binding domain-like"/>
    <property type="match status" value="2"/>
</dbReference>
<dbReference type="HOGENOM" id="CLU_434595_0_0_9"/>
<dbReference type="CDD" id="cd08023">
    <property type="entry name" value="GH16_laminarinase_like"/>
    <property type="match status" value="1"/>
</dbReference>
<feature type="domain" description="GH16" evidence="3">
    <location>
        <begin position="279"/>
        <end position="535"/>
    </location>
</feature>
<dbReference type="Pfam" id="PF02018">
    <property type="entry name" value="CBM_4_9"/>
    <property type="match status" value="2"/>
</dbReference>
<reference evidence="5" key="1">
    <citation type="submission" date="2012-02" db="EMBL/GenBank/DDBJ databases">
        <title>The complete genome of Halobacteroides halobius DSM 5150.</title>
        <authorList>
            <person name="Lucas S."/>
            <person name="Copeland A."/>
            <person name="Lapidus A."/>
            <person name="Glavina del Rio T."/>
            <person name="Dalin E."/>
            <person name="Tice H."/>
            <person name="Bruce D."/>
            <person name="Goodwin L."/>
            <person name="Pitluck S."/>
            <person name="Peters L."/>
            <person name="Mikhailova N."/>
            <person name="Gu W."/>
            <person name="Kyrpides N."/>
            <person name="Mavromatis K."/>
            <person name="Ivanova N."/>
            <person name="Brettin T."/>
            <person name="Detter J.C."/>
            <person name="Han C."/>
            <person name="Larimer F."/>
            <person name="Land M."/>
            <person name="Hauser L."/>
            <person name="Markowitz V."/>
            <person name="Cheng J.-F."/>
            <person name="Hugenholtz P."/>
            <person name="Woyke T."/>
            <person name="Wu D."/>
            <person name="Tindall B."/>
            <person name="Pomrenke H."/>
            <person name="Brambilla E."/>
            <person name="Klenk H.-P."/>
            <person name="Eisen J.A."/>
        </authorList>
    </citation>
    <scope>NUCLEOTIDE SEQUENCE [LARGE SCALE GENOMIC DNA]</scope>
    <source>
        <strain evidence="5">ATCC 35273 / DSM 5150 / MD-1</strain>
    </source>
</reference>
<evidence type="ECO:0000313" key="5">
    <source>
        <dbReference type="Proteomes" id="UP000010880"/>
    </source>
</evidence>
<evidence type="ECO:0000256" key="1">
    <source>
        <dbReference type="ARBA" id="ARBA00006865"/>
    </source>
</evidence>
<dbReference type="KEGG" id="hhl:Halha_0268"/>
<comment type="similarity">
    <text evidence="1">Belongs to the glycosyl hydrolase 16 family.</text>
</comment>
<dbReference type="EMBL" id="CP003359">
    <property type="protein sequence ID" value="AGB40279.1"/>
    <property type="molecule type" value="Genomic_DNA"/>
</dbReference>
<dbReference type="Gene3D" id="2.60.120.200">
    <property type="match status" value="1"/>
</dbReference>
<dbReference type="AlphaFoldDB" id="L0K7G0"/>
<evidence type="ECO:0000313" key="4">
    <source>
        <dbReference type="EMBL" id="AGB40279.1"/>
    </source>
</evidence>
<dbReference type="eggNOG" id="COG2273">
    <property type="taxonomic scope" value="Bacteria"/>
</dbReference>
<dbReference type="Proteomes" id="UP000010880">
    <property type="component" value="Chromosome"/>
</dbReference>
<dbReference type="Pfam" id="PF00722">
    <property type="entry name" value="Glyco_hydro_16"/>
    <property type="match status" value="1"/>
</dbReference>
<evidence type="ECO:0000259" key="3">
    <source>
        <dbReference type="PROSITE" id="PS51762"/>
    </source>
</evidence>
<dbReference type="InterPro" id="IPR003305">
    <property type="entry name" value="CenC_carb-bd"/>
</dbReference>
<dbReference type="GO" id="GO:0005975">
    <property type="term" value="P:carbohydrate metabolic process"/>
    <property type="evidence" value="ECO:0007669"/>
    <property type="project" value="InterPro"/>
</dbReference>
<accession>L0K7G0</accession>
<dbReference type="Gene3D" id="2.60.120.260">
    <property type="entry name" value="Galactose-binding domain-like"/>
    <property type="match status" value="2"/>
</dbReference>
<dbReference type="OrthoDB" id="9809583at2"/>
<gene>
    <name evidence="4" type="ordered locus">Halha_0268</name>
</gene>
<dbReference type="PROSITE" id="PS51257">
    <property type="entry name" value="PROKAR_LIPOPROTEIN"/>
    <property type="match status" value="1"/>
</dbReference>
<dbReference type="PROSITE" id="PS51762">
    <property type="entry name" value="GH16_2"/>
    <property type="match status" value="1"/>
</dbReference>
<dbReference type="RefSeq" id="WP_015326005.1">
    <property type="nucleotide sequence ID" value="NC_019978.1"/>
</dbReference>
<keyword evidence="5" id="KW-1185">Reference proteome</keyword>
<keyword evidence="2" id="KW-0378">Hydrolase</keyword>
<organism evidence="4 5">
    <name type="scientific">Halobacteroides halobius (strain ATCC 35273 / DSM 5150 / MD-1)</name>
    <dbReference type="NCBI Taxonomy" id="748449"/>
    <lineage>
        <taxon>Bacteria</taxon>
        <taxon>Bacillati</taxon>
        <taxon>Bacillota</taxon>
        <taxon>Clostridia</taxon>
        <taxon>Halanaerobiales</taxon>
        <taxon>Halobacteroidaceae</taxon>
        <taxon>Halobacteroides</taxon>
    </lineage>
</organism>
<protein>
    <submittedName>
        <fullName evidence="4">Beta-glucanase/beta-glucan synthetase</fullName>
    </submittedName>
</protein>
<proteinExistence type="inferred from homology"/>
<dbReference type="InterPro" id="IPR013320">
    <property type="entry name" value="ConA-like_dom_sf"/>
</dbReference>